<dbReference type="GO" id="GO:0006629">
    <property type="term" value="P:lipid metabolic process"/>
    <property type="evidence" value="ECO:0007669"/>
    <property type="project" value="InterPro"/>
</dbReference>
<dbReference type="PANTHER" id="PTHR13593:SF140">
    <property type="entry name" value="PLC-LIKE PHOSPHODIESTERASE"/>
    <property type="match status" value="1"/>
</dbReference>
<evidence type="ECO:0000256" key="1">
    <source>
        <dbReference type="SAM" id="SignalP"/>
    </source>
</evidence>
<comment type="caution">
    <text evidence="2">The sequence shown here is derived from an EMBL/GenBank/DDBJ whole genome shotgun (WGS) entry which is preliminary data.</text>
</comment>
<sequence>MRSSAPLAVLALSLLALLATLSTPASALPFPRWVPSLLSSSSSFLFGPLRQRAATTPTPTVCNGSAKFCGRKFSNYTFIGTHDSYAISSWNLAANQDVSITTQLNAGIRMLQSQAHRSPNKTVSGVGIDLCHTNCVLYQGGALESYLAEVKAWMDKNPTEVLSLLIVNSDNLPASQFAQAFESTGLASKSYRPASGRATGTIARADWPTLGELISAGTPLVNFLASGADDSVPYLLSEFDKMAENAYDQLSSTPFNCSIDRIAPGADPSQLMFLANHFKDARLLGSPIVVPDKLALPKTNSKAQVLADANNCAKLHGRWPTFILVDFFNTPKKNGPLDAGAFINANA</sequence>
<dbReference type="Pfam" id="PF26146">
    <property type="entry name" value="PI-PLC_X"/>
    <property type="match status" value="1"/>
</dbReference>
<reference evidence="2" key="1">
    <citation type="journal article" date="2023" name="PhytoFront">
        <title>Draft Genome Resources of Seven Strains of Tilletia horrida, Causal Agent of Kernel Smut of Rice.</title>
        <authorList>
            <person name="Khanal S."/>
            <person name="Antony Babu S."/>
            <person name="Zhou X.G."/>
        </authorList>
    </citation>
    <scope>NUCLEOTIDE SEQUENCE</scope>
    <source>
        <strain evidence="2">TX3</strain>
    </source>
</reference>
<dbReference type="AlphaFoldDB" id="A0AAN6GEX2"/>
<feature type="signal peptide" evidence="1">
    <location>
        <begin position="1"/>
        <end position="27"/>
    </location>
</feature>
<dbReference type="Proteomes" id="UP001176521">
    <property type="component" value="Unassembled WGS sequence"/>
</dbReference>
<proteinExistence type="predicted"/>
<keyword evidence="3" id="KW-1185">Reference proteome</keyword>
<dbReference type="PANTHER" id="PTHR13593">
    <property type="match status" value="1"/>
</dbReference>
<dbReference type="EMBL" id="JAPDMQ010000069">
    <property type="protein sequence ID" value="KAK0536908.1"/>
    <property type="molecule type" value="Genomic_DNA"/>
</dbReference>
<evidence type="ECO:0008006" key="4">
    <source>
        <dbReference type="Google" id="ProtNLM"/>
    </source>
</evidence>
<dbReference type="InterPro" id="IPR051057">
    <property type="entry name" value="PI-PLC_domain"/>
</dbReference>
<protein>
    <recommendedName>
        <fullName evidence="4">PLC-like phosphodiesterase</fullName>
    </recommendedName>
</protein>
<dbReference type="GO" id="GO:0008081">
    <property type="term" value="F:phosphoric diester hydrolase activity"/>
    <property type="evidence" value="ECO:0007669"/>
    <property type="project" value="InterPro"/>
</dbReference>
<gene>
    <name evidence="2" type="ORF">OC842_001818</name>
</gene>
<feature type="chain" id="PRO_5042939771" description="PLC-like phosphodiesterase" evidence="1">
    <location>
        <begin position="28"/>
        <end position="347"/>
    </location>
</feature>
<dbReference type="InterPro" id="IPR017946">
    <property type="entry name" value="PLC-like_Pdiesterase_TIM-brl"/>
</dbReference>
<accession>A0AAN6GEX2</accession>
<evidence type="ECO:0000313" key="2">
    <source>
        <dbReference type="EMBL" id="KAK0536908.1"/>
    </source>
</evidence>
<keyword evidence="1" id="KW-0732">Signal</keyword>
<dbReference type="SUPFAM" id="SSF51695">
    <property type="entry name" value="PLC-like phosphodiesterases"/>
    <property type="match status" value="1"/>
</dbReference>
<evidence type="ECO:0000313" key="3">
    <source>
        <dbReference type="Proteomes" id="UP001176521"/>
    </source>
</evidence>
<organism evidence="2 3">
    <name type="scientific">Tilletia horrida</name>
    <dbReference type="NCBI Taxonomy" id="155126"/>
    <lineage>
        <taxon>Eukaryota</taxon>
        <taxon>Fungi</taxon>
        <taxon>Dikarya</taxon>
        <taxon>Basidiomycota</taxon>
        <taxon>Ustilaginomycotina</taxon>
        <taxon>Exobasidiomycetes</taxon>
        <taxon>Tilletiales</taxon>
        <taxon>Tilletiaceae</taxon>
        <taxon>Tilletia</taxon>
    </lineage>
</organism>
<dbReference type="Gene3D" id="3.20.20.190">
    <property type="entry name" value="Phosphatidylinositol (PI) phosphodiesterase"/>
    <property type="match status" value="1"/>
</dbReference>
<name>A0AAN6GEX2_9BASI</name>